<keyword evidence="3 5" id="KW-0479">Metal-binding</keyword>
<sequence>MAKYPKIQEQVQEELSEVIGGRQVQVEDRQNLHFTDAVVHEIQRMANITPIALPHRTTKDITFQGHIIKKETTVYPLMTSVLYDESEWENPRTFYPSHFLDKDGKFVKREAFLPFSAGRRACPD</sequence>
<dbReference type="GO" id="GO:0020037">
    <property type="term" value="F:heme binding"/>
    <property type="evidence" value="ECO:0007669"/>
    <property type="project" value="InterPro"/>
</dbReference>
<reference evidence="6 7" key="2">
    <citation type="journal article" date="2023" name="Mol. Biol. Evol.">
        <title>Genomics of Secondarily Temperate Adaptation in the Only Non-Antarctic Icefish.</title>
        <authorList>
            <person name="Rivera-Colon A.G."/>
            <person name="Rayamajhi N."/>
            <person name="Minhas B.F."/>
            <person name="Madrigal G."/>
            <person name="Bilyk K.T."/>
            <person name="Yoon V."/>
            <person name="Hune M."/>
            <person name="Gregory S."/>
            <person name="Cheng C.H.C."/>
            <person name="Catchen J.M."/>
        </authorList>
    </citation>
    <scope>NUCLEOTIDE SEQUENCE [LARGE SCALE GENOMIC DNA]</scope>
    <source>
        <strain evidence="6">JMC-PN-2008</strain>
    </source>
</reference>
<gene>
    <name evidence="6" type="ORF">PBY51_006453</name>
</gene>
<dbReference type="GO" id="GO:0005737">
    <property type="term" value="C:cytoplasm"/>
    <property type="evidence" value="ECO:0007669"/>
    <property type="project" value="TreeGrafter"/>
</dbReference>
<comment type="similarity">
    <text evidence="2">Belongs to the cytochrome P450 family.</text>
</comment>
<comment type="cofactor">
    <cofactor evidence="1 5">
        <name>heme</name>
        <dbReference type="ChEBI" id="CHEBI:30413"/>
    </cofactor>
</comment>
<dbReference type="EMBL" id="JAUZQC010000020">
    <property type="protein sequence ID" value="KAK5852601.1"/>
    <property type="molecule type" value="Genomic_DNA"/>
</dbReference>
<dbReference type="InterPro" id="IPR001128">
    <property type="entry name" value="Cyt_P450"/>
</dbReference>
<dbReference type="Gene3D" id="1.10.630.10">
    <property type="entry name" value="Cytochrome P450"/>
    <property type="match status" value="1"/>
</dbReference>
<comment type="caution">
    <text evidence="6">The sequence shown here is derived from an EMBL/GenBank/DDBJ whole genome shotgun (WGS) entry which is preliminary data.</text>
</comment>
<dbReference type="InterPro" id="IPR050182">
    <property type="entry name" value="Cytochrome_P450_fam2"/>
</dbReference>
<dbReference type="Proteomes" id="UP001346869">
    <property type="component" value="Unassembled WGS sequence"/>
</dbReference>
<dbReference type="InterPro" id="IPR036396">
    <property type="entry name" value="Cyt_P450_sf"/>
</dbReference>
<protein>
    <recommendedName>
        <fullName evidence="8">Cytochrome P450</fullName>
    </recommendedName>
</protein>
<evidence type="ECO:0008006" key="8">
    <source>
        <dbReference type="Google" id="ProtNLM"/>
    </source>
</evidence>
<dbReference type="SUPFAM" id="SSF48264">
    <property type="entry name" value="Cytochrome P450"/>
    <property type="match status" value="1"/>
</dbReference>
<evidence type="ECO:0000256" key="4">
    <source>
        <dbReference type="ARBA" id="ARBA00023004"/>
    </source>
</evidence>
<evidence type="ECO:0000256" key="1">
    <source>
        <dbReference type="ARBA" id="ARBA00001971"/>
    </source>
</evidence>
<dbReference type="PRINTS" id="PR00463">
    <property type="entry name" value="EP450I"/>
</dbReference>
<dbReference type="Pfam" id="PF00067">
    <property type="entry name" value="p450"/>
    <property type="match status" value="1"/>
</dbReference>
<dbReference type="PANTHER" id="PTHR24300:SF319">
    <property type="entry name" value="CYTOCHROME P450, FAMILY 2, SUBFAMILY AC, POLYPEPTIDE 1"/>
    <property type="match status" value="1"/>
</dbReference>
<organism evidence="6 7">
    <name type="scientific">Eleginops maclovinus</name>
    <name type="common">Patagonian blennie</name>
    <name type="synonym">Eleginus maclovinus</name>
    <dbReference type="NCBI Taxonomy" id="56733"/>
    <lineage>
        <taxon>Eukaryota</taxon>
        <taxon>Metazoa</taxon>
        <taxon>Chordata</taxon>
        <taxon>Craniata</taxon>
        <taxon>Vertebrata</taxon>
        <taxon>Euteleostomi</taxon>
        <taxon>Actinopterygii</taxon>
        <taxon>Neopterygii</taxon>
        <taxon>Teleostei</taxon>
        <taxon>Neoteleostei</taxon>
        <taxon>Acanthomorphata</taxon>
        <taxon>Eupercaria</taxon>
        <taxon>Perciformes</taxon>
        <taxon>Notothenioidei</taxon>
        <taxon>Eleginopidae</taxon>
        <taxon>Eleginops</taxon>
    </lineage>
</organism>
<keyword evidence="4 5" id="KW-0408">Iron</keyword>
<feature type="binding site" description="axial binding residue" evidence="5">
    <location>
        <position position="122"/>
    </location>
    <ligand>
        <name>heme</name>
        <dbReference type="ChEBI" id="CHEBI:30413"/>
    </ligand>
    <ligandPart>
        <name>Fe</name>
        <dbReference type="ChEBI" id="CHEBI:18248"/>
    </ligandPart>
</feature>
<proteinExistence type="inferred from homology"/>
<dbReference type="GO" id="GO:0005506">
    <property type="term" value="F:iron ion binding"/>
    <property type="evidence" value="ECO:0007669"/>
    <property type="project" value="InterPro"/>
</dbReference>
<accession>A0AAN7WV12</accession>
<keyword evidence="5" id="KW-0349">Heme</keyword>
<dbReference type="GO" id="GO:0006082">
    <property type="term" value="P:organic acid metabolic process"/>
    <property type="evidence" value="ECO:0007669"/>
    <property type="project" value="TreeGrafter"/>
</dbReference>
<dbReference type="GO" id="GO:0016712">
    <property type="term" value="F:oxidoreductase activity, acting on paired donors, with incorporation or reduction of molecular oxygen, reduced flavin or flavoprotein as one donor, and incorporation of one atom of oxygen"/>
    <property type="evidence" value="ECO:0007669"/>
    <property type="project" value="TreeGrafter"/>
</dbReference>
<evidence type="ECO:0000313" key="7">
    <source>
        <dbReference type="Proteomes" id="UP001346869"/>
    </source>
</evidence>
<dbReference type="PRINTS" id="PR00385">
    <property type="entry name" value="P450"/>
</dbReference>
<name>A0AAN7WV12_ELEMC</name>
<evidence type="ECO:0000256" key="5">
    <source>
        <dbReference type="PIRSR" id="PIRSR602401-1"/>
    </source>
</evidence>
<dbReference type="GO" id="GO:0006805">
    <property type="term" value="P:xenobiotic metabolic process"/>
    <property type="evidence" value="ECO:0007669"/>
    <property type="project" value="TreeGrafter"/>
</dbReference>
<keyword evidence="7" id="KW-1185">Reference proteome</keyword>
<evidence type="ECO:0000313" key="6">
    <source>
        <dbReference type="EMBL" id="KAK5852601.1"/>
    </source>
</evidence>
<evidence type="ECO:0000256" key="3">
    <source>
        <dbReference type="ARBA" id="ARBA00022723"/>
    </source>
</evidence>
<dbReference type="InterPro" id="IPR002401">
    <property type="entry name" value="Cyt_P450_E_grp-I"/>
</dbReference>
<evidence type="ECO:0000256" key="2">
    <source>
        <dbReference type="ARBA" id="ARBA00010617"/>
    </source>
</evidence>
<dbReference type="AlphaFoldDB" id="A0AAN7WV12"/>
<reference evidence="6 7" key="1">
    <citation type="journal article" date="2023" name="Genes (Basel)">
        <title>Chromosome-Level Genome Assembly and Circadian Gene Repertoire of the Patagonia Blennie Eleginops maclovinus-The Closest Ancestral Proxy of Antarctic Cryonotothenioids.</title>
        <authorList>
            <person name="Cheng C.C."/>
            <person name="Rivera-Colon A.G."/>
            <person name="Minhas B.F."/>
            <person name="Wilson L."/>
            <person name="Rayamajhi N."/>
            <person name="Vargas-Chacoff L."/>
            <person name="Catchen J.M."/>
        </authorList>
    </citation>
    <scope>NUCLEOTIDE SEQUENCE [LARGE SCALE GENOMIC DNA]</scope>
    <source>
        <strain evidence="6">JMC-PN-2008</strain>
    </source>
</reference>
<dbReference type="PANTHER" id="PTHR24300">
    <property type="entry name" value="CYTOCHROME P450 508A4-RELATED"/>
    <property type="match status" value="1"/>
</dbReference>